<comment type="caution">
    <text evidence="3">The sequence shown here is derived from an EMBL/GenBank/DDBJ whole genome shotgun (WGS) entry which is preliminary data.</text>
</comment>
<feature type="signal peptide" evidence="2">
    <location>
        <begin position="1"/>
        <end position="34"/>
    </location>
</feature>
<dbReference type="OrthoDB" id="4327235at2"/>
<feature type="region of interest" description="Disordered" evidence="1">
    <location>
        <begin position="77"/>
        <end position="119"/>
    </location>
</feature>
<name>A0A505DBY3_9ACTN</name>
<feature type="chain" id="PRO_5021489132" description="Secreted protein" evidence="2">
    <location>
        <begin position="35"/>
        <end position="119"/>
    </location>
</feature>
<dbReference type="InterPro" id="IPR045925">
    <property type="entry name" value="DUF6344"/>
</dbReference>
<protein>
    <recommendedName>
        <fullName evidence="5">Secreted protein</fullName>
    </recommendedName>
</protein>
<evidence type="ECO:0000313" key="3">
    <source>
        <dbReference type="EMBL" id="TPQ21284.1"/>
    </source>
</evidence>
<evidence type="ECO:0000313" key="4">
    <source>
        <dbReference type="Proteomes" id="UP000317378"/>
    </source>
</evidence>
<evidence type="ECO:0008006" key="5">
    <source>
        <dbReference type="Google" id="ProtNLM"/>
    </source>
</evidence>
<proteinExistence type="predicted"/>
<gene>
    <name evidence="3" type="ORF">FGD71_015835</name>
</gene>
<dbReference type="Pfam" id="PF19871">
    <property type="entry name" value="DUF6344"/>
    <property type="match status" value="1"/>
</dbReference>
<reference evidence="3 4" key="1">
    <citation type="submission" date="2019-06" db="EMBL/GenBank/DDBJ databases">
        <title>Streptomyces sporangiiformans sp. nov., a novel actinomycete isolated from soil in Mount Song.</title>
        <authorList>
            <person name="Han L."/>
        </authorList>
    </citation>
    <scope>NUCLEOTIDE SEQUENCE [LARGE SCALE GENOMIC DNA]</scope>
    <source>
        <strain evidence="3 4">NEAU-SSA 1</strain>
    </source>
</reference>
<dbReference type="AlphaFoldDB" id="A0A505DBY3"/>
<accession>A0A505DBY3</accession>
<dbReference type="EMBL" id="VCHX02000121">
    <property type="protein sequence ID" value="TPQ21284.1"/>
    <property type="molecule type" value="Genomic_DNA"/>
</dbReference>
<evidence type="ECO:0000256" key="1">
    <source>
        <dbReference type="SAM" id="MobiDB-lite"/>
    </source>
</evidence>
<dbReference type="RefSeq" id="WP_119101102.1">
    <property type="nucleotide sequence ID" value="NZ_QXMJ01000121.1"/>
</dbReference>
<evidence type="ECO:0000256" key="2">
    <source>
        <dbReference type="SAM" id="SignalP"/>
    </source>
</evidence>
<keyword evidence="4" id="KW-1185">Reference proteome</keyword>
<keyword evidence="2" id="KW-0732">Signal</keyword>
<sequence>MTRNKVMKLWTAVITAFITLFTTLGIIATAGAAAATTAVPQTETARNTKPSFTVAVPAMSHWAWSFCRALPPTMKQRIHAEAHGSAPSCRHRPQPDANTSSEEDEEEAADSATPHTDLT</sequence>
<dbReference type="Proteomes" id="UP000317378">
    <property type="component" value="Unassembled WGS sequence"/>
</dbReference>
<organism evidence="3 4">
    <name type="scientific">Streptomyces sporangiiformans</name>
    <dbReference type="NCBI Taxonomy" id="2315329"/>
    <lineage>
        <taxon>Bacteria</taxon>
        <taxon>Bacillati</taxon>
        <taxon>Actinomycetota</taxon>
        <taxon>Actinomycetes</taxon>
        <taxon>Kitasatosporales</taxon>
        <taxon>Streptomycetaceae</taxon>
        <taxon>Streptomyces</taxon>
    </lineage>
</organism>